<evidence type="ECO:0000256" key="1">
    <source>
        <dbReference type="SAM" id="Phobius"/>
    </source>
</evidence>
<dbReference type="Gene3D" id="3.30.450.20">
    <property type="entry name" value="PAS domain"/>
    <property type="match status" value="1"/>
</dbReference>
<dbReference type="InterPro" id="IPR035965">
    <property type="entry name" value="PAS-like_dom_sf"/>
</dbReference>
<keyword evidence="1" id="KW-0472">Membrane</keyword>
<reference evidence="4" key="1">
    <citation type="submission" date="2017-09" db="EMBL/GenBank/DDBJ databases">
        <title>FDA dAtabase for Regulatory Grade micrObial Sequences (FDA-ARGOS): Supporting development and validation of Infectious Disease Dx tests.</title>
        <authorList>
            <person name="Minogue T."/>
            <person name="Wolcott M."/>
            <person name="Wasieloski L."/>
            <person name="Aguilar W."/>
            <person name="Moore D."/>
            <person name="Tallon L."/>
            <person name="Sadzewicz L."/>
            <person name="Ott S."/>
            <person name="Zhao X."/>
            <person name="Nagaraj S."/>
            <person name="Vavikolanu K."/>
            <person name="Aluvathingal J."/>
            <person name="Nadendla S."/>
            <person name="Sichtig H."/>
        </authorList>
    </citation>
    <scope>NUCLEOTIDE SEQUENCE [LARGE SCALE GENOMIC DNA]</scope>
    <source>
        <strain evidence="4">FDAARGOS_394</strain>
    </source>
</reference>
<proteinExistence type="predicted"/>
<dbReference type="InterPro" id="IPR043128">
    <property type="entry name" value="Rev_trsase/Diguanyl_cyclase"/>
</dbReference>
<protein>
    <submittedName>
        <fullName evidence="3">GGDEF domain-containing protein</fullName>
    </submittedName>
</protein>
<keyword evidence="1" id="KW-0812">Transmembrane</keyword>
<feature type="domain" description="GGDEF" evidence="2">
    <location>
        <begin position="572"/>
        <end position="706"/>
    </location>
</feature>
<dbReference type="InterPro" id="IPR029787">
    <property type="entry name" value="Nucleotide_cyclase"/>
</dbReference>
<name>A0A2A7UYL6_COMTR</name>
<evidence type="ECO:0000313" key="3">
    <source>
        <dbReference type="EMBL" id="PEH90439.1"/>
    </source>
</evidence>
<dbReference type="RefSeq" id="WP_066536671.1">
    <property type="nucleotide sequence ID" value="NZ_DALZSI010000030.1"/>
</dbReference>
<dbReference type="CDD" id="cd01949">
    <property type="entry name" value="GGDEF"/>
    <property type="match status" value="1"/>
</dbReference>
<dbReference type="PANTHER" id="PTHR44757:SF2">
    <property type="entry name" value="BIOFILM ARCHITECTURE MAINTENANCE PROTEIN MBAA"/>
    <property type="match status" value="1"/>
</dbReference>
<dbReference type="OrthoDB" id="8929028at2"/>
<dbReference type="AlphaFoldDB" id="A0A2A7UYL6"/>
<dbReference type="STRING" id="1219032.GCA_001515545_01955"/>
<evidence type="ECO:0000259" key="2">
    <source>
        <dbReference type="PROSITE" id="PS50887"/>
    </source>
</evidence>
<dbReference type="PROSITE" id="PS50887">
    <property type="entry name" value="GGDEF"/>
    <property type="match status" value="1"/>
</dbReference>
<dbReference type="SMART" id="SM00267">
    <property type="entry name" value="GGDEF"/>
    <property type="match status" value="1"/>
</dbReference>
<dbReference type="Pfam" id="PF00990">
    <property type="entry name" value="GGDEF"/>
    <property type="match status" value="1"/>
</dbReference>
<comment type="caution">
    <text evidence="3">The sequence shown here is derived from an EMBL/GenBank/DDBJ whole genome shotgun (WGS) entry which is preliminary data.</text>
</comment>
<keyword evidence="1" id="KW-1133">Transmembrane helix</keyword>
<sequence>MRRTTATEPLAWWPGPLVRSWGLVAVASLLLACMLCLGLLAHYSDAQTLRDERRQQEMVAGFTARTLGVRIESYQRVLQSMGQGIHSSMLDTPYLLELLLREDAGYAGIFDTLVMTASDGSMVSYAPSGGTPAGGSALRDALRRTLSDGKPQVTHITVEAAVEGATPQLGLVLTVPLRQAGGAVRGALAGLVRMGLPSLLPQPGEDAPTQRWLLVDQDGLLLADSRIAPPQRSETVASPDAAAAPAAERVQTALGVSDAQWAALSSSSTANADSQQWGHLMVTRVGLPLPRWQVVAVRDLSTRLLGLQRLTPWQWLALVATAVAVALALLGALWWLSRPLVGLLRQGTRRRAEAQALRPLAAPVQPGGRMPDSVVPVPPLAVPEGLSPLVLDEASHLREHWQALEQELHRSQQQAGSLEAAVVQLLEAMPGGAVWEQGEVLLYVSRRAAALLGRDAKSLQGVHLHQLLHNQSGLRQWIARATGSLASFGHVRGEVPWKLQPGLTRWLQVQGQAMQLPALGNLWLLDDAEVLRQQRRLARWQDAHDAGTGLPNQYTLQMQLQSWCAAPPTEPQGQGLLWLDVDYFTALNATAGRAAGDEVLRQVAWLLQREQGAHGLAARVGADAFVLWLHAADTEAAVQTLAWRLCAAVQEWAPHYAGQRFVLGLSVGWLWTDAADLDADQLLRTAEAACREAKRSGQGRAVQARLPDVLRQ</sequence>
<dbReference type="SUPFAM" id="SSF55785">
    <property type="entry name" value="PYP-like sensor domain (PAS domain)"/>
    <property type="match status" value="1"/>
</dbReference>
<dbReference type="Proteomes" id="UP000220246">
    <property type="component" value="Unassembled WGS sequence"/>
</dbReference>
<evidence type="ECO:0000313" key="4">
    <source>
        <dbReference type="Proteomes" id="UP000220246"/>
    </source>
</evidence>
<dbReference type="GeneID" id="80802761"/>
<organism evidence="3 4">
    <name type="scientific">Comamonas terrigena</name>
    <dbReference type="NCBI Taxonomy" id="32013"/>
    <lineage>
        <taxon>Bacteria</taxon>
        <taxon>Pseudomonadati</taxon>
        <taxon>Pseudomonadota</taxon>
        <taxon>Betaproteobacteria</taxon>
        <taxon>Burkholderiales</taxon>
        <taxon>Comamonadaceae</taxon>
        <taxon>Comamonas</taxon>
    </lineage>
</organism>
<dbReference type="InterPro" id="IPR052155">
    <property type="entry name" value="Biofilm_reg_signaling"/>
</dbReference>
<gene>
    <name evidence="3" type="ORF">CRM82_19200</name>
</gene>
<accession>A0A2A7UYL6</accession>
<dbReference type="InterPro" id="IPR000160">
    <property type="entry name" value="GGDEF_dom"/>
</dbReference>
<dbReference type="SUPFAM" id="SSF55073">
    <property type="entry name" value="Nucleotide cyclase"/>
    <property type="match status" value="1"/>
</dbReference>
<feature type="transmembrane region" description="Helical" evidence="1">
    <location>
        <begin position="20"/>
        <end position="43"/>
    </location>
</feature>
<dbReference type="PROSITE" id="PS51257">
    <property type="entry name" value="PROKAR_LIPOPROTEIN"/>
    <property type="match status" value="1"/>
</dbReference>
<keyword evidence="4" id="KW-1185">Reference proteome</keyword>
<dbReference type="PANTHER" id="PTHR44757">
    <property type="entry name" value="DIGUANYLATE CYCLASE DGCP"/>
    <property type="match status" value="1"/>
</dbReference>
<dbReference type="NCBIfam" id="TIGR00254">
    <property type="entry name" value="GGDEF"/>
    <property type="match status" value="1"/>
</dbReference>
<dbReference type="EMBL" id="PDEA01000001">
    <property type="protein sequence ID" value="PEH90439.1"/>
    <property type="molecule type" value="Genomic_DNA"/>
</dbReference>
<dbReference type="Gene3D" id="3.30.70.270">
    <property type="match status" value="1"/>
</dbReference>
<feature type="transmembrane region" description="Helical" evidence="1">
    <location>
        <begin position="315"/>
        <end position="336"/>
    </location>
</feature>